<protein>
    <submittedName>
        <fullName evidence="2">Uncharacterized protein</fullName>
    </submittedName>
</protein>
<evidence type="ECO:0000313" key="2">
    <source>
        <dbReference type="EMBL" id="SVC18281.1"/>
    </source>
</evidence>
<dbReference type="EMBL" id="UINC01077808">
    <property type="protein sequence ID" value="SVC18281.1"/>
    <property type="molecule type" value="Genomic_DNA"/>
</dbReference>
<gene>
    <name evidence="2" type="ORF">METZ01_LOCUS271135</name>
</gene>
<keyword evidence="1" id="KW-1133">Transmembrane helix</keyword>
<dbReference type="AlphaFoldDB" id="A0A382K6K2"/>
<keyword evidence="1" id="KW-0812">Transmembrane</keyword>
<proteinExistence type="predicted"/>
<feature type="transmembrane region" description="Helical" evidence="1">
    <location>
        <begin position="20"/>
        <end position="40"/>
    </location>
</feature>
<sequence>MFYFENELDKIGTYESINLLYMLASQAVCGAGVLGLIVTLDLKRREKFQKSLKDEEA</sequence>
<evidence type="ECO:0000256" key="1">
    <source>
        <dbReference type="SAM" id="Phobius"/>
    </source>
</evidence>
<organism evidence="2">
    <name type="scientific">marine metagenome</name>
    <dbReference type="NCBI Taxonomy" id="408172"/>
    <lineage>
        <taxon>unclassified sequences</taxon>
        <taxon>metagenomes</taxon>
        <taxon>ecological metagenomes</taxon>
    </lineage>
</organism>
<reference evidence="2" key="1">
    <citation type="submission" date="2018-05" db="EMBL/GenBank/DDBJ databases">
        <authorList>
            <person name="Lanie J.A."/>
            <person name="Ng W.-L."/>
            <person name="Kazmierczak K.M."/>
            <person name="Andrzejewski T.M."/>
            <person name="Davidsen T.M."/>
            <person name="Wayne K.J."/>
            <person name="Tettelin H."/>
            <person name="Glass J.I."/>
            <person name="Rusch D."/>
            <person name="Podicherti R."/>
            <person name="Tsui H.-C.T."/>
            <person name="Winkler M.E."/>
        </authorList>
    </citation>
    <scope>NUCLEOTIDE SEQUENCE</scope>
</reference>
<name>A0A382K6K2_9ZZZZ</name>
<accession>A0A382K6K2</accession>
<keyword evidence="1" id="KW-0472">Membrane</keyword>